<name>A0A0P1B4A0_PLAHL</name>
<sequence length="65" mass="6837">MNFAVENATWASMDSKHLAGQETLAQILRLPSAILRTPNLVSSSPALNVAHTQASSDAGLPTQCC</sequence>
<keyword evidence="2" id="KW-1185">Reference proteome</keyword>
<proteinExistence type="predicted"/>
<accession>A0A0P1B4A0</accession>
<dbReference type="RefSeq" id="XP_024585127.1">
    <property type="nucleotide sequence ID" value="XM_024719871.1"/>
</dbReference>
<dbReference type="EMBL" id="CCYD01003042">
    <property type="protein sequence ID" value="CEG48758.1"/>
    <property type="molecule type" value="Genomic_DNA"/>
</dbReference>
<dbReference type="AlphaFoldDB" id="A0A0P1B4A0"/>
<evidence type="ECO:0000313" key="1">
    <source>
        <dbReference type="EMBL" id="CEG48758.1"/>
    </source>
</evidence>
<protein>
    <submittedName>
        <fullName evidence="1">Uncharacterized protein</fullName>
    </submittedName>
</protein>
<dbReference type="Proteomes" id="UP000054928">
    <property type="component" value="Unassembled WGS sequence"/>
</dbReference>
<reference evidence="2" key="1">
    <citation type="submission" date="2014-09" db="EMBL/GenBank/DDBJ databases">
        <authorList>
            <person name="Sharma Rahul"/>
            <person name="Thines Marco"/>
        </authorList>
    </citation>
    <scope>NUCLEOTIDE SEQUENCE [LARGE SCALE GENOMIC DNA]</scope>
</reference>
<organism evidence="1 2">
    <name type="scientific">Plasmopara halstedii</name>
    <name type="common">Downy mildew of sunflower</name>
    <dbReference type="NCBI Taxonomy" id="4781"/>
    <lineage>
        <taxon>Eukaryota</taxon>
        <taxon>Sar</taxon>
        <taxon>Stramenopiles</taxon>
        <taxon>Oomycota</taxon>
        <taxon>Peronosporomycetes</taxon>
        <taxon>Peronosporales</taxon>
        <taxon>Peronosporaceae</taxon>
        <taxon>Plasmopara</taxon>
    </lineage>
</organism>
<evidence type="ECO:0000313" key="2">
    <source>
        <dbReference type="Proteomes" id="UP000054928"/>
    </source>
</evidence>
<dbReference type="GeneID" id="36401618"/>